<gene>
    <name evidence="1" type="ORF">SAMN05216252_105418</name>
</gene>
<keyword evidence="2" id="KW-1185">Reference proteome</keyword>
<sequence length="62" mass="7109">MDVTTLAGLLHETEDRHGAYEATAPEHHWWDWYAAYLFAREQGRTPDEAAREAAAHMEALLK</sequence>
<dbReference type="EMBL" id="FZOF01000005">
    <property type="protein sequence ID" value="SNS42086.1"/>
    <property type="molecule type" value="Genomic_DNA"/>
</dbReference>
<protein>
    <recommendedName>
        <fullName evidence="3">Bleomycin resistance protein</fullName>
    </recommendedName>
</protein>
<evidence type="ECO:0008006" key="3">
    <source>
        <dbReference type="Google" id="ProtNLM"/>
    </source>
</evidence>
<reference evidence="1 2" key="1">
    <citation type="submission" date="2017-06" db="EMBL/GenBank/DDBJ databases">
        <authorList>
            <person name="Kim H.J."/>
            <person name="Triplett B.A."/>
        </authorList>
    </citation>
    <scope>NUCLEOTIDE SEQUENCE [LARGE SCALE GENOMIC DNA]</scope>
    <source>
        <strain evidence="1 2">CGMCC 4.1858</strain>
    </source>
</reference>
<dbReference type="OrthoDB" id="5193712at2"/>
<dbReference type="Proteomes" id="UP000198280">
    <property type="component" value="Unassembled WGS sequence"/>
</dbReference>
<dbReference type="RefSeq" id="WP_089223956.1">
    <property type="nucleotide sequence ID" value="NZ_FZOF01000005.1"/>
</dbReference>
<proteinExistence type="predicted"/>
<evidence type="ECO:0000313" key="1">
    <source>
        <dbReference type="EMBL" id="SNS42086.1"/>
    </source>
</evidence>
<name>A0A239EBT7_9ACTN</name>
<organism evidence="1 2">
    <name type="scientific">Actinacidiphila glaucinigra</name>
    <dbReference type="NCBI Taxonomy" id="235986"/>
    <lineage>
        <taxon>Bacteria</taxon>
        <taxon>Bacillati</taxon>
        <taxon>Actinomycetota</taxon>
        <taxon>Actinomycetes</taxon>
        <taxon>Kitasatosporales</taxon>
        <taxon>Streptomycetaceae</taxon>
        <taxon>Actinacidiphila</taxon>
    </lineage>
</organism>
<dbReference type="AlphaFoldDB" id="A0A239EBT7"/>
<accession>A0A239EBT7</accession>
<evidence type="ECO:0000313" key="2">
    <source>
        <dbReference type="Proteomes" id="UP000198280"/>
    </source>
</evidence>